<evidence type="ECO:0000313" key="8">
    <source>
        <dbReference type="EMBL" id="OTG07661.1"/>
    </source>
</evidence>
<keyword evidence="4" id="KW-0813">Transport</keyword>
<evidence type="ECO:0000256" key="5">
    <source>
        <dbReference type="ARBA" id="ARBA00022824"/>
    </source>
</evidence>
<dbReference type="InterPro" id="IPR016721">
    <property type="entry name" value="Bet3"/>
</dbReference>
<dbReference type="SUPFAM" id="SSF111126">
    <property type="entry name" value="Ligand-binding domain in the NO signalling and Golgi transport"/>
    <property type="match status" value="1"/>
</dbReference>
<comment type="subcellular location">
    <subcellularLocation>
        <location evidence="2">Endoplasmic reticulum</location>
    </subcellularLocation>
    <subcellularLocation>
        <location evidence="1">Golgi apparatus</location>
        <location evidence="1">cis-Golgi network</location>
    </subcellularLocation>
</comment>
<organism evidence="8 9">
    <name type="scientific">Helianthus annuus</name>
    <name type="common">Common sunflower</name>
    <dbReference type="NCBI Taxonomy" id="4232"/>
    <lineage>
        <taxon>Eukaryota</taxon>
        <taxon>Viridiplantae</taxon>
        <taxon>Streptophyta</taxon>
        <taxon>Embryophyta</taxon>
        <taxon>Tracheophyta</taxon>
        <taxon>Spermatophyta</taxon>
        <taxon>Magnoliopsida</taxon>
        <taxon>eudicotyledons</taxon>
        <taxon>Gunneridae</taxon>
        <taxon>Pentapetalae</taxon>
        <taxon>asterids</taxon>
        <taxon>campanulids</taxon>
        <taxon>Asterales</taxon>
        <taxon>Asteraceae</taxon>
        <taxon>Asteroideae</taxon>
        <taxon>Heliantheae alliance</taxon>
        <taxon>Heliantheae</taxon>
        <taxon>Helianthus</taxon>
    </lineage>
</organism>
<dbReference type="Gene3D" id="3.30.1380.20">
    <property type="entry name" value="Trafficking protein particle complex subunit 3"/>
    <property type="match status" value="1"/>
</dbReference>
<evidence type="ECO:0000256" key="3">
    <source>
        <dbReference type="ARBA" id="ARBA00006218"/>
    </source>
</evidence>
<keyword evidence="6" id="KW-0931">ER-Golgi transport</keyword>
<dbReference type="GO" id="GO:0005829">
    <property type="term" value="C:cytosol"/>
    <property type="evidence" value="ECO:0000318"/>
    <property type="project" value="GO_Central"/>
</dbReference>
<proteinExistence type="inferred from homology"/>
<dbReference type="EMBL" id="CM007900">
    <property type="protein sequence ID" value="OTG07661.1"/>
    <property type="molecule type" value="Genomic_DNA"/>
</dbReference>
<evidence type="ECO:0000256" key="1">
    <source>
        <dbReference type="ARBA" id="ARBA00004222"/>
    </source>
</evidence>
<name>A0A251TCK1_HELAN</name>
<keyword evidence="9" id="KW-1185">Reference proteome</keyword>
<dbReference type="GO" id="GO:0006888">
    <property type="term" value="P:endoplasmic reticulum to Golgi vesicle-mediated transport"/>
    <property type="evidence" value="ECO:0000318"/>
    <property type="project" value="GO_Central"/>
</dbReference>
<dbReference type="AlphaFoldDB" id="A0A251TCK1"/>
<evidence type="ECO:0000256" key="4">
    <source>
        <dbReference type="ARBA" id="ARBA00022448"/>
    </source>
</evidence>
<dbReference type="GO" id="GO:0033106">
    <property type="term" value="C:cis-Golgi network membrane"/>
    <property type="evidence" value="ECO:0000318"/>
    <property type="project" value="GO_Central"/>
</dbReference>
<protein>
    <submittedName>
        <fullName evidence="8">Putative transport protein particle (TRAPP) component</fullName>
    </submittedName>
</protein>
<dbReference type="Proteomes" id="UP000215914">
    <property type="component" value="Chromosome 11"/>
</dbReference>
<sequence length="134" mass="15266">MFVFCLIRGYNIGIRLIDEFLAKSNVTRCVDFRETAEVIAKGSFRDVMSDSQNKVGKKTGKTSMDMDSDSIKVDLENGSTTNLDLEDDEVGSVEVSMKTEVTWVRDMLRGDDAFEFQVKLLKQVPEEYPYKDDE</sequence>
<evidence type="ECO:0000313" key="9">
    <source>
        <dbReference type="Proteomes" id="UP000215914"/>
    </source>
</evidence>
<comment type="similarity">
    <text evidence="3">Belongs to the TRAPP small subunits family. BET3 subfamily.</text>
</comment>
<dbReference type="Pfam" id="PF04051">
    <property type="entry name" value="TRAPP"/>
    <property type="match status" value="1"/>
</dbReference>
<dbReference type="InterPro" id="IPR007194">
    <property type="entry name" value="TRAPP_component"/>
</dbReference>
<keyword evidence="7" id="KW-0333">Golgi apparatus</keyword>
<keyword evidence="5" id="KW-0256">Endoplasmic reticulum</keyword>
<reference evidence="9" key="1">
    <citation type="journal article" date="2017" name="Nature">
        <title>The sunflower genome provides insights into oil metabolism, flowering and Asterid evolution.</title>
        <authorList>
            <person name="Badouin H."/>
            <person name="Gouzy J."/>
            <person name="Grassa C.J."/>
            <person name="Murat F."/>
            <person name="Staton S.E."/>
            <person name="Cottret L."/>
            <person name="Lelandais-Briere C."/>
            <person name="Owens G.L."/>
            <person name="Carrere S."/>
            <person name="Mayjonade B."/>
            <person name="Legrand L."/>
            <person name="Gill N."/>
            <person name="Kane N.C."/>
            <person name="Bowers J.E."/>
            <person name="Hubner S."/>
            <person name="Bellec A."/>
            <person name="Berard A."/>
            <person name="Berges H."/>
            <person name="Blanchet N."/>
            <person name="Boniface M.C."/>
            <person name="Brunel D."/>
            <person name="Catrice O."/>
            <person name="Chaidir N."/>
            <person name="Claudel C."/>
            <person name="Donnadieu C."/>
            <person name="Faraut T."/>
            <person name="Fievet G."/>
            <person name="Helmstetter N."/>
            <person name="King M."/>
            <person name="Knapp S.J."/>
            <person name="Lai Z."/>
            <person name="Le Paslier M.C."/>
            <person name="Lippi Y."/>
            <person name="Lorenzon L."/>
            <person name="Mandel J.R."/>
            <person name="Marage G."/>
            <person name="Marchand G."/>
            <person name="Marquand E."/>
            <person name="Bret-Mestries E."/>
            <person name="Morien E."/>
            <person name="Nambeesan S."/>
            <person name="Nguyen T."/>
            <person name="Pegot-Espagnet P."/>
            <person name="Pouilly N."/>
            <person name="Raftis F."/>
            <person name="Sallet E."/>
            <person name="Schiex T."/>
            <person name="Thomas J."/>
            <person name="Vandecasteele C."/>
            <person name="Vares D."/>
            <person name="Vear F."/>
            <person name="Vautrin S."/>
            <person name="Crespi M."/>
            <person name="Mangin B."/>
            <person name="Burke J.M."/>
            <person name="Salse J."/>
            <person name="Munos S."/>
            <person name="Vincourt P."/>
            <person name="Rieseberg L.H."/>
            <person name="Langlade N.B."/>
        </authorList>
    </citation>
    <scope>NUCLEOTIDE SEQUENCE [LARGE SCALE GENOMIC DNA]</scope>
    <source>
        <strain evidence="9">cv. SF193</strain>
    </source>
</reference>
<gene>
    <name evidence="8" type="ORF">HannXRQ_Chr11g0332951</name>
</gene>
<dbReference type="GO" id="GO:0006891">
    <property type="term" value="P:intra-Golgi vesicle-mediated transport"/>
    <property type="evidence" value="ECO:0000318"/>
    <property type="project" value="GO_Central"/>
</dbReference>
<dbReference type="GO" id="GO:0005783">
    <property type="term" value="C:endoplasmic reticulum"/>
    <property type="evidence" value="ECO:0007669"/>
    <property type="project" value="UniProtKB-SubCell"/>
</dbReference>
<dbReference type="GO" id="GO:0030008">
    <property type="term" value="C:TRAPP complex"/>
    <property type="evidence" value="ECO:0000318"/>
    <property type="project" value="GO_Central"/>
</dbReference>
<evidence type="ECO:0000256" key="2">
    <source>
        <dbReference type="ARBA" id="ARBA00004240"/>
    </source>
</evidence>
<dbReference type="InterPro" id="IPR024096">
    <property type="entry name" value="NO_sig/Golgi_transp_ligand-bd"/>
</dbReference>
<accession>A0A251TCK1</accession>
<dbReference type="PANTHER" id="PTHR13048">
    <property type="entry name" value="TRAFFICKING PROTEIN PARTICLE COMPLEX SUBUNIT 3"/>
    <property type="match status" value="1"/>
</dbReference>
<dbReference type="STRING" id="4232.A0A251TCK1"/>
<dbReference type="InParanoid" id="A0A251TCK1"/>
<evidence type="ECO:0000256" key="7">
    <source>
        <dbReference type="ARBA" id="ARBA00023034"/>
    </source>
</evidence>
<evidence type="ECO:0000256" key="6">
    <source>
        <dbReference type="ARBA" id="ARBA00022892"/>
    </source>
</evidence>